<dbReference type="eggNOG" id="ENOG502S9NN">
    <property type="taxonomic scope" value="Eukaryota"/>
</dbReference>
<dbReference type="RefSeq" id="XP_008083879.1">
    <property type="nucleotide sequence ID" value="XM_008085688.1"/>
</dbReference>
<dbReference type="PANTHER" id="PTHR38118:SF2">
    <property type="entry name" value="CDP-ALCOHOL PHOSPHATIDYLTRANSFERASE PROTEIN"/>
    <property type="match status" value="1"/>
</dbReference>
<dbReference type="InterPro" id="IPR056124">
    <property type="entry name" value="DUF7707"/>
</dbReference>
<dbReference type="OMA" id="KNPCGAQ"/>
<dbReference type="Pfam" id="PF24808">
    <property type="entry name" value="DUF7707"/>
    <property type="match status" value="1"/>
</dbReference>
<evidence type="ECO:0000256" key="1">
    <source>
        <dbReference type="SAM" id="Phobius"/>
    </source>
</evidence>
<gene>
    <name evidence="4" type="ORF">GLAREA_00930</name>
</gene>
<evidence type="ECO:0000259" key="3">
    <source>
        <dbReference type="Pfam" id="PF24808"/>
    </source>
</evidence>
<keyword evidence="5" id="KW-1185">Reference proteome</keyword>
<keyword evidence="1" id="KW-0812">Transmembrane</keyword>
<evidence type="ECO:0000313" key="5">
    <source>
        <dbReference type="Proteomes" id="UP000016922"/>
    </source>
</evidence>
<dbReference type="KEGG" id="glz:GLAREA_00930"/>
<keyword evidence="1" id="KW-1133">Transmembrane helix</keyword>
<proteinExistence type="predicted"/>
<name>S3CVY1_GLAL2</name>
<dbReference type="OrthoDB" id="2439692at2759"/>
<dbReference type="GeneID" id="19459988"/>
<protein>
    <recommendedName>
        <fullName evidence="3">DUF7707 domain-containing protein</fullName>
    </recommendedName>
</protein>
<feature type="signal peptide" evidence="2">
    <location>
        <begin position="1"/>
        <end position="19"/>
    </location>
</feature>
<feature type="transmembrane region" description="Helical" evidence="1">
    <location>
        <begin position="195"/>
        <end position="212"/>
    </location>
</feature>
<dbReference type="EMBL" id="KE145367">
    <property type="protein sequence ID" value="EPE29770.1"/>
    <property type="molecule type" value="Genomic_DNA"/>
</dbReference>
<sequence length="222" mass="22492">MLSFKTNLVVAALALCANAQVQYQIDPNSVSLPIRQGWCSQQKATCPSLCLQLGPGASSTTVSNTCDPATLDYTCVCGNGLSPNATEYSQTLPYFICTQYGTQCVAGCGGVNTCQAACRADHPCGAQDPSPPNATLTSTTASNSATATVGSNAAASTNAAGTVYNGLGGAAATTAASTSNNKSGAQSALDLGRSYGLATVFVGIFAGFTFFIDGDERTFETI</sequence>
<feature type="chain" id="PRO_5004519205" description="DUF7707 domain-containing protein" evidence="2">
    <location>
        <begin position="20"/>
        <end position="222"/>
    </location>
</feature>
<feature type="domain" description="DUF7707" evidence="3">
    <location>
        <begin position="23"/>
        <end position="129"/>
    </location>
</feature>
<evidence type="ECO:0000313" key="4">
    <source>
        <dbReference type="EMBL" id="EPE29770.1"/>
    </source>
</evidence>
<reference evidence="4 5" key="1">
    <citation type="journal article" date="2013" name="BMC Genomics">
        <title>Genomics-driven discovery of the pneumocandin biosynthetic gene cluster in the fungus Glarea lozoyensis.</title>
        <authorList>
            <person name="Chen L."/>
            <person name="Yue Q."/>
            <person name="Zhang X."/>
            <person name="Xiang M."/>
            <person name="Wang C."/>
            <person name="Li S."/>
            <person name="Che Y."/>
            <person name="Ortiz-Lopez F.J."/>
            <person name="Bills G.F."/>
            <person name="Liu X."/>
            <person name="An Z."/>
        </authorList>
    </citation>
    <scope>NUCLEOTIDE SEQUENCE [LARGE SCALE GENOMIC DNA]</scope>
    <source>
        <strain evidence="5">ATCC 20868 / MF5171</strain>
    </source>
</reference>
<keyword evidence="1" id="KW-0472">Membrane</keyword>
<dbReference type="AlphaFoldDB" id="S3CVY1"/>
<keyword evidence="2" id="KW-0732">Signal</keyword>
<evidence type="ECO:0000256" key="2">
    <source>
        <dbReference type="SAM" id="SignalP"/>
    </source>
</evidence>
<organism evidence="4 5">
    <name type="scientific">Glarea lozoyensis (strain ATCC 20868 / MF5171)</name>
    <dbReference type="NCBI Taxonomy" id="1116229"/>
    <lineage>
        <taxon>Eukaryota</taxon>
        <taxon>Fungi</taxon>
        <taxon>Dikarya</taxon>
        <taxon>Ascomycota</taxon>
        <taxon>Pezizomycotina</taxon>
        <taxon>Leotiomycetes</taxon>
        <taxon>Helotiales</taxon>
        <taxon>Helotiaceae</taxon>
        <taxon>Glarea</taxon>
    </lineage>
</organism>
<accession>S3CVY1</accession>
<dbReference type="HOGENOM" id="CLU_084512_0_0_1"/>
<dbReference type="Proteomes" id="UP000016922">
    <property type="component" value="Unassembled WGS sequence"/>
</dbReference>
<dbReference type="PANTHER" id="PTHR38118">
    <property type="entry name" value="ANCHORED CELL WALL PROTEIN 11-RELATED"/>
    <property type="match status" value="1"/>
</dbReference>